<reference evidence="1 2" key="1">
    <citation type="submission" date="2019-02" db="EMBL/GenBank/DDBJ databases">
        <title>Draft genome sequence of Amycolatopsis sp. 8-3EHSu isolated from roots of Suaeda maritima.</title>
        <authorList>
            <person name="Duangmal K."/>
            <person name="Chantavorakit T."/>
        </authorList>
    </citation>
    <scope>NUCLEOTIDE SEQUENCE [LARGE SCALE GENOMIC DNA]</scope>
    <source>
        <strain evidence="1 2">8-3EHSu</strain>
    </source>
</reference>
<dbReference type="Gene3D" id="3.40.50.2020">
    <property type="match status" value="1"/>
</dbReference>
<sequence length="219" mass="23030">MRLFEHLSDIVLPSTCPGCGRWSRPCCADCVSLLRRLEPVERGPTGRLRLYALGTYAGPARQLVLAYKERGRRDLAAPLAAVLAEALLELAIVPGPGRWWLVPAPSRAAASRLRGGPHMELLARRCAAALTAVGRRAAVAPALRLARGVRDAAGLTAAARADNLAGRVGVVRARLPPRGEAVVLVDDVVTTGVTAAACARALREAGVRVRAFVALTAAT</sequence>
<evidence type="ECO:0000313" key="2">
    <source>
        <dbReference type="Proteomes" id="UP000292003"/>
    </source>
</evidence>
<dbReference type="InterPro" id="IPR051910">
    <property type="entry name" value="ComF/GntX_DNA_util-trans"/>
</dbReference>
<dbReference type="EMBL" id="SFCC01000015">
    <property type="protein sequence ID" value="RZQ60708.1"/>
    <property type="molecule type" value="Genomic_DNA"/>
</dbReference>
<accession>A0A4Q7J1U3</accession>
<proteinExistence type="predicted"/>
<dbReference type="SUPFAM" id="SSF53271">
    <property type="entry name" value="PRTase-like"/>
    <property type="match status" value="1"/>
</dbReference>
<dbReference type="RefSeq" id="WP_130478281.1">
    <property type="nucleotide sequence ID" value="NZ_SFCC01000015.1"/>
</dbReference>
<dbReference type="PANTHER" id="PTHR47505">
    <property type="entry name" value="DNA UTILIZATION PROTEIN YHGH"/>
    <property type="match status" value="1"/>
</dbReference>
<gene>
    <name evidence="1" type="ORF">EWH70_26700</name>
</gene>
<dbReference type="InterPro" id="IPR029057">
    <property type="entry name" value="PRTase-like"/>
</dbReference>
<comment type="caution">
    <text evidence="1">The sequence shown here is derived from an EMBL/GenBank/DDBJ whole genome shotgun (WGS) entry which is preliminary data.</text>
</comment>
<dbReference type="OrthoDB" id="5244859at2"/>
<organism evidence="1 2">
    <name type="scientific">Amycolatopsis suaedae</name>
    <dbReference type="NCBI Taxonomy" id="2510978"/>
    <lineage>
        <taxon>Bacteria</taxon>
        <taxon>Bacillati</taxon>
        <taxon>Actinomycetota</taxon>
        <taxon>Actinomycetes</taxon>
        <taxon>Pseudonocardiales</taxon>
        <taxon>Pseudonocardiaceae</taxon>
        <taxon>Amycolatopsis</taxon>
    </lineage>
</organism>
<keyword evidence="2" id="KW-1185">Reference proteome</keyword>
<evidence type="ECO:0000313" key="1">
    <source>
        <dbReference type="EMBL" id="RZQ60708.1"/>
    </source>
</evidence>
<dbReference type="PANTHER" id="PTHR47505:SF1">
    <property type="entry name" value="DNA UTILIZATION PROTEIN YHGH"/>
    <property type="match status" value="1"/>
</dbReference>
<protein>
    <submittedName>
        <fullName evidence="1">ComF family protein</fullName>
    </submittedName>
</protein>
<dbReference type="AlphaFoldDB" id="A0A4Q7J1U3"/>
<dbReference type="Proteomes" id="UP000292003">
    <property type="component" value="Unassembled WGS sequence"/>
</dbReference>
<name>A0A4Q7J1U3_9PSEU</name>